<evidence type="ECO:0000313" key="3">
    <source>
        <dbReference type="Proteomes" id="UP000095284"/>
    </source>
</evidence>
<keyword evidence="1" id="KW-1133">Transmembrane helix</keyword>
<dbReference type="WBParaSite" id="BXY_0053900.1">
    <property type="protein sequence ID" value="BXY_0053900.1"/>
    <property type="gene ID" value="BXY_0053900"/>
</dbReference>
<accession>A0A1I7RIK7</accession>
<gene>
    <name evidence="2" type="ORF">BXYJ_LOCUS10376</name>
</gene>
<dbReference type="Proteomes" id="UP000659654">
    <property type="component" value="Unassembled WGS sequence"/>
</dbReference>
<evidence type="ECO:0000313" key="5">
    <source>
        <dbReference type="WBParaSite" id="BXY_0053900.1"/>
    </source>
</evidence>
<name>A0A1I7RIK7_BURXY</name>
<proteinExistence type="predicted"/>
<dbReference type="Proteomes" id="UP000582659">
    <property type="component" value="Unassembled WGS sequence"/>
</dbReference>
<keyword evidence="4" id="KW-1185">Reference proteome</keyword>
<dbReference type="EMBL" id="CAJFCV020000004">
    <property type="protein sequence ID" value="CAG9118853.1"/>
    <property type="molecule type" value="Genomic_DNA"/>
</dbReference>
<reference evidence="2" key="2">
    <citation type="submission" date="2020-09" db="EMBL/GenBank/DDBJ databases">
        <authorList>
            <person name="Kikuchi T."/>
        </authorList>
    </citation>
    <scope>NUCLEOTIDE SEQUENCE</scope>
    <source>
        <strain evidence="2">Ka4C1</strain>
    </source>
</reference>
<reference evidence="5" key="1">
    <citation type="submission" date="2016-11" db="UniProtKB">
        <authorList>
            <consortium name="WormBaseParasite"/>
        </authorList>
    </citation>
    <scope>IDENTIFICATION</scope>
</reference>
<dbReference type="AlphaFoldDB" id="A0A1I7RIK7"/>
<keyword evidence="1" id="KW-0812">Transmembrane</keyword>
<feature type="transmembrane region" description="Helical" evidence="1">
    <location>
        <begin position="75"/>
        <end position="98"/>
    </location>
</feature>
<organism evidence="3 5">
    <name type="scientific">Bursaphelenchus xylophilus</name>
    <name type="common">Pinewood nematode worm</name>
    <name type="synonym">Aphelenchoides xylophilus</name>
    <dbReference type="NCBI Taxonomy" id="6326"/>
    <lineage>
        <taxon>Eukaryota</taxon>
        <taxon>Metazoa</taxon>
        <taxon>Ecdysozoa</taxon>
        <taxon>Nematoda</taxon>
        <taxon>Chromadorea</taxon>
        <taxon>Rhabditida</taxon>
        <taxon>Tylenchina</taxon>
        <taxon>Tylenchomorpha</taxon>
        <taxon>Aphelenchoidea</taxon>
        <taxon>Aphelenchoididae</taxon>
        <taxon>Bursaphelenchus</taxon>
    </lineage>
</organism>
<evidence type="ECO:0000313" key="4">
    <source>
        <dbReference type="Proteomes" id="UP000659654"/>
    </source>
</evidence>
<evidence type="ECO:0000256" key="1">
    <source>
        <dbReference type="SAM" id="Phobius"/>
    </source>
</evidence>
<sequence length="225" mass="25314">MSSLKPDAARPNSCLYGPVMRKFYILIHFILAYFLVYFILLSFYDDEYMLAAMPIMCMISYVLFYIGFCVRQQLFCVPIFVLDLISIPYFILLTVHYYEPAFETAYSSVRTYHIVAFSCAIATALLKCTVFPIIYRAYSLLPYDDDFEMGMEMAIMSLVSILFPLVLACALLVFSDGADPSGCEGFCHNNPAPAHVDTCCARCGPREEEPEVTPVPGFTGLSTLV</sequence>
<feature type="transmembrane region" description="Helical" evidence="1">
    <location>
        <begin position="23"/>
        <end position="44"/>
    </location>
</feature>
<protein>
    <submittedName>
        <fullName evidence="2">(pine wood nematode) hypothetical protein</fullName>
    </submittedName>
</protein>
<feature type="transmembrane region" description="Helical" evidence="1">
    <location>
        <begin position="110"/>
        <end position="135"/>
    </location>
</feature>
<evidence type="ECO:0000313" key="2">
    <source>
        <dbReference type="EMBL" id="CAD5228301.1"/>
    </source>
</evidence>
<keyword evidence="1" id="KW-0472">Membrane</keyword>
<dbReference type="EMBL" id="CAJFDI010000004">
    <property type="protein sequence ID" value="CAD5228301.1"/>
    <property type="molecule type" value="Genomic_DNA"/>
</dbReference>
<dbReference type="Proteomes" id="UP000095284">
    <property type="component" value="Unplaced"/>
</dbReference>
<feature type="transmembrane region" description="Helical" evidence="1">
    <location>
        <begin position="155"/>
        <end position="174"/>
    </location>
</feature>
<feature type="transmembrane region" description="Helical" evidence="1">
    <location>
        <begin position="50"/>
        <end position="68"/>
    </location>
</feature>